<name>U4KBD2_9VIBR</name>
<dbReference type="InterPro" id="IPR053710">
    <property type="entry name" value="Arylamine_NAT_domain_sf"/>
</dbReference>
<evidence type="ECO:0000256" key="1">
    <source>
        <dbReference type="ARBA" id="ARBA00006547"/>
    </source>
</evidence>
<dbReference type="STRING" id="28173.VIBNI_B0269"/>
<dbReference type="eggNOG" id="COG2162">
    <property type="taxonomic scope" value="Bacteria"/>
</dbReference>
<dbReference type="AlphaFoldDB" id="U4KBD2"/>
<dbReference type="InterPro" id="IPR001447">
    <property type="entry name" value="Arylamine_N-AcTrfase"/>
</dbReference>
<dbReference type="PANTHER" id="PTHR11786:SF0">
    <property type="entry name" value="ARYLAMINE N-ACETYLTRANSFERASE 4-RELATED"/>
    <property type="match status" value="1"/>
</dbReference>
<organism evidence="3 4">
    <name type="scientific">Vibrio nigripulchritudo</name>
    <dbReference type="NCBI Taxonomy" id="28173"/>
    <lineage>
        <taxon>Bacteria</taxon>
        <taxon>Pseudomonadati</taxon>
        <taxon>Pseudomonadota</taxon>
        <taxon>Gammaproteobacteria</taxon>
        <taxon>Vibrionales</taxon>
        <taxon>Vibrionaceae</taxon>
        <taxon>Vibrio</taxon>
    </lineage>
</organism>
<dbReference type="PRINTS" id="PR01543">
    <property type="entry name" value="ANATRNSFRASE"/>
</dbReference>
<sequence>MLTDNQKALYLKRLNITEIPKDPRELLAQLHLAHLYHLPFENLDITFGRKISLSEPKILHKLLEEKRGGFCYELNYGFYLLLLSMGFKVQLLSARVLGSEDYGPEFDHLMPLVEIEGKQLLADVGVGDSFLAPISIDGTVHHDAYSSYKVEDKEGQLFLMRSEDRQTWQPQYQFTLRERTLSDFTEMCDYQQTSPKAIFTQRTSCSIATPDGRLTLTGRKLVTTRQGNKSEQSVNSVLEYHSLLKKHFDVVLPTGFDVESWFSQD</sequence>
<comment type="similarity">
    <text evidence="1 2">Belongs to the arylamine N-acetyltransferase family.</text>
</comment>
<reference evidence="3 4" key="1">
    <citation type="journal article" date="2013" name="ISME J.">
        <title>Comparative genomics of pathogenic lineages of Vibrio nigripulchritudo identifies virulence-associated traits.</title>
        <authorList>
            <person name="Goudenege D."/>
            <person name="Labreuche Y."/>
            <person name="Krin E."/>
            <person name="Ansquer D."/>
            <person name="Mangenot S."/>
            <person name="Calteau A."/>
            <person name="Medigue C."/>
            <person name="Mazel D."/>
            <person name="Polz M.F."/>
            <person name="Le Roux F."/>
        </authorList>
    </citation>
    <scope>NUCLEOTIDE SEQUENCE [LARGE SCALE GENOMIC DNA]</scope>
    <source>
        <strain evidence="4">SnF1</strain>
    </source>
</reference>
<evidence type="ECO:0000313" key="3">
    <source>
        <dbReference type="EMBL" id="CCO60092.1"/>
    </source>
</evidence>
<dbReference type="GO" id="GO:0004060">
    <property type="term" value="F:arylamine N-acetyltransferase activity"/>
    <property type="evidence" value="ECO:0007669"/>
    <property type="project" value="UniProtKB-EC"/>
</dbReference>
<accession>U4KBD2</accession>
<gene>
    <name evidence="3" type="ORF">VIBNI_B0269</name>
</gene>
<keyword evidence="3" id="KW-0012">Acyltransferase</keyword>
<dbReference type="InterPro" id="IPR038765">
    <property type="entry name" value="Papain-like_cys_pep_sf"/>
</dbReference>
<dbReference type="EC" id="2.3.1.5" evidence="3"/>
<dbReference type="EMBL" id="FO203527">
    <property type="protein sequence ID" value="CCO60092.1"/>
    <property type="molecule type" value="Genomic_DNA"/>
</dbReference>
<keyword evidence="3" id="KW-0808">Transferase</keyword>
<protein>
    <submittedName>
        <fullName evidence="3">Putative Arylamine N-acetyltransferase</fullName>
        <ecNumber evidence="3">2.3.1.5</ecNumber>
    </submittedName>
</protein>
<proteinExistence type="inferred from homology"/>
<dbReference type="RefSeq" id="WP_022560741.1">
    <property type="nucleotide sequence ID" value="NC_022543.1"/>
</dbReference>
<dbReference type="PATRIC" id="fig|1260221.3.peg.3952"/>
<evidence type="ECO:0000256" key="2">
    <source>
        <dbReference type="RuleBase" id="RU003452"/>
    </source>
</evidence>
<dbReference type="Proteomes" id="UP000016895">
    <property type="component" value="Chromosome 2"/>
</dbReference>
<dbReference type="Gene3D" id="3.30.2140.20">
    <property type="match status" value="1"/>
</dbReference>
<evidence type="ECO:0000313" key="4">
    <source>
        <dbReference type="Proteomes" id="UP000016895"/>
    </source>
</evidence>
<dbReference type="OrthoDB" id="7181050at2"/>
<keyword evidence="4" id="KW-1185">Reference proteome</keyword>
<dbReference type="Pfam" id="PF00797">
    <property type="entry name" value="Acetyltransf_2"/>
    <property type="match status" value="1"/>
</dbReference>
<dbReference type="SUPFAM" id="SSF54001">
    <property type="entry name" value="Cysteine proteinases"/>
    <property type="match status" value="1"/>
</dbReference>
<dbReference type="PANTHER" id="PTHR11786">
    <property type="entry name" value="N-HYDROXYARYLAMINE O-ACETYLTRANSFERASE"/>
    <property type="match status" value="1"/>
</dbReference>
<dbReference type="KEGG" id="vni:VIBNI_B0269"/>